<keyword evidence="7" id="KW-1185">Reference proteome</keyword>
<feature type="domain" description="Type I restriction modification DNA specificity" evidence="5">
    <location>
        <begin position="219"/>
        <end position="397"/>
    </location>
</feature>
<comment type="similarity">
    <text evidence="1">Belongs to the type-I restriction system S methylase family.</text>
</comment>
<evidence type="ECO:0000256" key="4">
    <source>
        <dbReference type="SAM" id="Coils"/>
    </source>
</evidence>
<reference evidence="6 7" key="1">
    <citation type="submission" date="2012-01" db="EMBL/GenBank/DDBJ databases">
        <title>The Genome Sequence of Scardovia inopinata F0304.</title>
        <authorList>
            <consortium name="The Broad Institute Genome Sequencing Platform"/>
            <person name="Earl A."/>
            <person name="Ward D."/>
            <person name="Feldgarden M."/>
            <person name="Gevers D."/>
            <person name="Izard J."/>
            <person name="Baranova O.V."/>
            <person name="Blanton J.M."/>
            <person name="Tanner A.C."/>
            <person name="Dewhirst F.E."/>
            <person name="Young S.K."/>
            <person name="Zeng Q."/>
            <person name="Gargeya S."/>
            <person name="Fitzgerald M."/>
            <person name="Haas B."/>
            <person name="Abouelleil A."/>
            <person name="Alvarado L."/>
            <person name="Arachchi H.M."/>
            <person name="Berlin A."/>
            <person name="Chapman S.B."/>
            <person name="Gearin G."/>
            <person name="Goldberg J."/>
            <person name="Griggs A."/>
            <person name="Gujja S."/>
            <person name="Hansen M."/>
            <person name="Heiman D."/>
            <person name="Howarth C."/>
            <person name="Larimer J."/>
            <person name="Lui A."/>
            <person name="MacDonald P.J."/>
            <person name="McCowen C."/>
            <person name="Montmayeur A."/>
            <person name="Murphy C."/>
            <person name="Neiman D."/>
            <person name="Pearson M."/>
            <person name="Priest M."/>
            <person name="Roberts A."/>
            <person name="Saif S."/>
            <person name="Shea T."/>
            <person name="Sisk P."/>
            <person name="Stolte C."/>
            <person name="Sykes S."/>
            <person name="Wortman J."/>
            <person name="Nusbaum C."/>
            <person name="Birren B."/>
        </authorList>
    </citation>
    <scope>NUCLEOTIDE SEQUENCE [LARGE SCALE GENOMIC DNA]</scope>
    <source>
        <strain evidence="6 7">F0304</strain>
    </source>
</reference>
<evidence type="ECO:0000256" key="1">
    <source>
        <dbReference type="ARBA" id="ARBA00010923"/>
    </source>
</evidence>
<dbReference type="GO" id="GO:0003677">
    <property type="term" value="F:DNA binding"/>
    <property type="evidence" value="ECO:0007669"/>
    <property type="project" value="UniProtKB-KW"/>
</dbReference>
<dbReference type="InterPro" id="IPR044946">
    <property type="entry name" value="Restrct_endonuc_typeI_TRD_sf"/>
</dbReference>
<dbReference type="RefSeq" id="WP_006292817.1">
    <property type="nucleotide sequence ID" value="NZ_GG770225.1"/>
</dbReference>
<evidence type="ECO:0000259" key="5">
    <source>
        <dbReference type="Pfam" id="PF01420"/>
    </source>
</evidence>
<accession>W5IIK7</accession>
<protein>
    <recommendedName>
        <fullName evidence="5">Type I restriction modification DNA specificity domain-containing protein</fullName>
    </recommendedName>
</protein>
<dbReference type="Gene3D" id="3.90.220.20">
    <property type="entry name" value="DNA methylase specificity domains"/>
    <property type="match status" value="2"/>
</dbReference>
<dbReference type="Pfam" id="PF01420">
    <property type="entry name" value="Methylase_S"/>
    <property type="match status" value="2"/>
</dbReference>
<feature type="coiled-coil region" evidence="4">
    <location>
        <begin position="179"/>
        <end position="206"/>
    </location>
</feature>
<keyword evidence="2" id="KW-0680">Restriction system</keyword>
<gene>
    <name evidence="6" type="ORF">HMPREF9020_00461</name>
</gene>
<sequence length="410" mass="46544">MKTSLFQKLPNVIPTKEFKQTDAWEQRKLGDAMLEKVESVTPLRRNSYALWSVPAYTNSKPELATGDKIQSTKQRILDGDILLCKINPRINRVWVVDTGNLDTSSPIASLEWIIFRTSGKSMDRQFLVDFLSSPKFRNFLLSETIGVTGSQKRVQRNSVKEFMFHLPSLAEQSRIGELFKTLDNLIAATERKKELLQKKKQAYLQLIFSQHLRFKGFTKPWEQRKLGDVGNLYSGYAFPNSEQGGKNGILFLKVSDMNLAGNELEITKAKNYVTNKQIAIYGWKPVIDLPAIIFAKVGAAIMLNRKRICTKPFLLDNNTMAYSPNPMNLDIAYTVSYFHTIDFSSLTRIGAVPSIAGSDIAKLVAPVPCMSEQSRVGELFKTLDELIKANDRKLELLKKKKKAYLQKMFI</sequence>
<dbReference type="eggNOG" id="COG0732">
    <property type="taxonomic scope" value="Bacteria"/>
</dbReference>
<dbReference type="Proteomes" id="UP000005777">
    <property type="component" value="Unassembled WGS sequence"/>
</dbReference>
<dbReference type="AlphaFoldDB" id="W5IIK7"/>
<name>W5IIK7_SCAIO</name>
<dbReference type="InterPro" id="IPR000055">
    <property type="entry name" value="Restrct_endonuc_typeI_TRD"/>
</dbReference>
<feature type="domain" description="Type I restriction modification DNA specificity" evidence="5">
    <location>
        <begin position="120"/>
        <end position="196"/>
    </location>
</feature>
<dbReference type="PANTHER" id="PTHR30408">
    <property type="entry name" value="TYPE-1 RESTRICTION ENZYME ECOKI SPECIFICITY PROTEIN"/>
    <property type="match status" value="1"/>
</dbReference>
<keyword evidence="4" id="KW-0175">Coiled coil</keyword>
<evidence type="ECO:0000256" key="3">
    <source>
        <dbReference type="ARBA" id="ARBA00023125"/>
    </source>
</evidence>
<dbReference type="EMBL" id="ADCX01000003">
    <property type="protein sequence ID" value="EFG26833.1"/>
    <property type="molecule type" value="Genomic_DNA"/>
</dbReference>
<comment type="caution">
    <text evidence="6">The sequence shown here is derived from an EMBL/GenBank/DDBJ whole genome shotgun (WGS) entry which is preliminary data.</text>
</comment>
<dbReference type="PANTHER" id="PTHR30408:SF12">
    <property type="entry name" value="TYPE I RESTRICTION ENZYME MJAVIII SPECIFICITY SUBUNIT"/>
    <property type="match status" value="1"/>
</dbReference>
<dbReference type="Gene3D" id="1.10.287.1120">
    <property type="entry name" value="Bipartite methylase S protein"/>
    <property type="match status" value="1"/>
</dbReference>
<dbReference type="InterPro" id="IPR052021">
    <property type="entry name" value="Type-I_RS_S_subunit"/>
</dbReference>
<keyword evidence="3" id="KW-0238">DNA-binding</keyword>
<evidence type="ECO:0000256" key="2">
    <source>
        <dbReference type="ARBA" id="ARBA00022747"/>
    </source>
</evidence>
<dbReference type="GO" id="GO:0009307">
    <property type="term" value="P:DNA restriction-modification system"/>
    <property type="evidence" value="ECO:0007669"/>
    <property type="project" value="UniProtKB-KW"/>
</dbReference>
<organism evidence="6 7">
    <name type="scientific">Scardovia inopinata F0304</name>
    <dbReference type="NCBI Taxonomy" id="641146"/>
    <lineage>
        <taxon>Bacteria</taxon>
        <taxon>Bacillati</taxon>
        <taxon>Actinomycetota</taxon>
        <taxon>Actinomycetes</taxon>
        <taxon>Bifidobacteriales</taxon>
        <taxon>Bifidobacteriaceae</taxon>
        <taxon>Scardovia</taxon>
    </lineage>
</organism>
<evidence type="ECO:0000313" key="6">
    <source>
        <dbReference type="EMBL" id="EFG26833.1"/>
    </source>
</evidence>
<dbReference type="SUPFAM" id="SSF116734">
    <property type="entry name" value="DNA methylase specificity domain"/>
    <property type="match status" value="2"/>
</dbReference>
<proteinExistence type="inferred from homology"/>
<dbReference type="HOGENOM" id="CLU_021095_0_2_11"/>
<evidence type="ECO:0000313" key="7">
    <source>
        <dbReference type="Proteomes" id="UP000005777"/>
    </source>
</evidence>